<dbReference type="RefSeq" id="WP_170196381.1">
    <property type="nucleotide sequence ID" value="NZ_JABBNB010000028.1"/>
</dbReference>
<dbReference type="Proteomes" id="UP000550729">
    <property type="component" value="Unassembled WGS sequence"/>
</dbReference>
<feature type="domain" description="UspA" evidence="1">
    <location>
        <begin position="7"/>
        <end position="140"/>
    </location>
</feature>
<protein>
    <submittedName>
        <fullName evidence="2">Universal stress protein</fullName>
    </submittedName>
</protein>
<dbReference type="Gene3D" id="3.40.50.620">
    <property type="entry name" value="HUPs"/>
    <property type="match status" value="2"/>
</dbReference>
<dbReference type="AlphaFoldDB" id="A0A848L4A0"/>
<keyword evidence="3" id="KW-1185">Reference proteome</keyword>
<comment type="caution">
    <text evidence="2">The sequence shown here is derived from an EMBL/GenBank/DDBJ whole genome shotgun (WGS) entry which is preliminary data.</text>
</comment>
<evidence type="ECO:0000313" key="3">
    <source>
        <dbReference type="Proteomes" id="UP000550729"/>
    </source>
</evidence>
<dbReference type="InterPro" id="IPR014729">
    <property type="entry name" value="Rossmann-like_a/b/a_fold"/>
</dbReference>
<dbReference type="SUPFAM" id="SSF52402">
    <property type="entry name" value="Adenine nucleotide alpha hydrolases-like"/>
    <property type="match status" value="2"/>
</dbReference>
<reference evidence="2 3" key="1">
    <citation type="submission" date="2020-04" db="EMBL/GenBank/DDBJ databases">
        <title>Gordonia sp. nov. TBRC 11910.</title>
        <authorList>
            <person name="Suriyachadkun C."/>
        </authorList>
    </citation>
    <scope>NUCLEOTIDE SEQUENCE [LARGE SCALE GENOMIC DNA]</scope>
    <source>
        <strain evidence="2 3">TBRC 11910</strain>
    </source>
</reference>
<name>A0A848L4A0_9ACTN</name>
<dbReference type="EMBL" id="JABBNB010000028">
    <property type="protein sequence ID" value="NMO03875.1"/>
    <property type="molecule type" value="Genomic_DNA"/>
</dbReference>
<organism evidence="2 3">
    <name type="scientific">Gordonia asplenii</name>
    <dbReference type="NCBI Taxonomy" id="2725283"/>
    <lineage>
        <taxon>Bacteria</taxon>
        <taxon>Bacillati</taxon>
        <taxon>Actinomycetota</taxon>
        <taxon>Actinomycetes</taxon>
        <taxon>Mycobacteriales</taxon>
        <taxon>Gordoniaceae</taxon>
        <taxon>Gordonia</taxon>
    </lineage>
</organism>
<sequence>MRSGPLTIAVGIDYSDESAAAARWAATMAEHHGWPMILVHGFAPPLFVGSLPGYRLDVAHDVARRRVESLADDLRLTFPDLHLSTLLSSDPAVPLLVKVSTEVDALILGHHRPGWAERLTSTSISCTLSGLSHCPVVTVPFGHVTPHGPIALAIDVDAPSQRAFEVAFDRAELTHRAVAVVCAIPDDLSLADVESTYARADALLTPWRRRYPDCPTTLQLIPGEPHRTLADAVPDASLQVVTRPRLRHSRTRWISSVARAMQRRANSPIAVVEYEQAP</sequence>
<proteinExistence type="predicted"/>
<dbReference type="InterPro" id="IPR006016">
    <property type="entry name" value="UspA"/>
</dbReference>
<evidence type="ECO:0000313" key="2">
    <source>
        <dbReference type="EMBL" id="NMO03875.1"/>
    </source>
</evidence>
<accession>A0A848L4A0</accession>
<dbReference type="Pfam" id="PF00582">
    <property type="entry name" value="Usp"/>
    <property type="match status" value="1"/>
</dbReference>
<evidence type="ECO:0000259" key="1">
    <source>
        <dbReference type="Pfam" id="PF00582"/>
    </source>
</evidence>
<gene>
    <name evidence="2" type="ORF">HH308_21920</name>
</gene>